<dbReference type="InterPro" id="IPR037171">
    <property type="entry name" value="NagB/RpiA_transferase-like"/>
</dbReference>
<evidence type="ECO:0000313" key="6">
    <source>
        <dbReference type="EMBL" id="STF95440.1"/>
    </source>
</evidence>
<dbReference type="AlphaFoldDB" id="A0A376MBZ7"/>
<proteinExistence type="inferred from homology"/>
<dbReference type="EMBL" id="UGAK01000003">
    <property type="protein sequence ID" value="STF95440.1"/>
    <property type="molecule type" value="Genomic_DNA"/>
</dbReference>
<evidence type="ECO:0000313" key="9">
    <source>
        <dbReference type="Proteomes" id="UP000629265"/>
    </source>
</evidence>
<protein>
    <submittedName>
        <fullName evidence="6">Putative sugar-binding regulatory protein</fullName>
    </submittedName>
    <submittedName>
        <fullName evidence="7">Transcriptional regulator LsrR</fullName>
    </submittedName>
</protein>
<name>A0A376MBZ7_ECOLX</name>
<organism evidence="6 8">
    <name type="scientific">Escherichia coli</name>
    <dbReference type="NCBI Taxonomy" id="562"/>
    <lineage>
        <taxon>Bacteria</taxon>
        <taxon>Pseudomonadati</taxon>
        <taxon>Pseudomonadota</taxon>
        <taxon>Gammaproteobacteria</taxon>
        <taxon>Enterobacterales</taxon>
        <taxon>Enterobacteriaceae</taxon>
        <taxon>Escherichia</taxon>
    </lineage>
</organism>
<dbReference type="Pfam" id="PF04198">
    <property type="entry name" value="Sugar-bind"/>
    <property type="match status" value="1"/>
</dbReference>
<dbReference type="GO" id="GO:0003677">
    <property type="term" value="F:DNA binding"/>
    <property type="evidence" value="ECO:0007669"/>
    <property type="project" value="UniProtKB-KW"/>
</dbReference>
<dbReference type="PANTHER" id="PTHR34294:SF1">
    <property type="entry name" value="TRANSCRIPTIONAL REGULATOR LSRR"/>
    <property type="match status" value="1"/>
</dbReference>
<dbReference type="InterPro" id="IPR036388">
    <property type="entry name" value="WH-like_DNA-bd_sf"/>
</dbReference>
<dbReference type="Gene3D" id="1.10.10.10">
    <property type="entry name" value="Winged helix-like DNA-binding domain superfamily/Winged helix DNA-binding domain"/>
    <property type="match status" value="1"/>
</dbReference>
<gene>
    <name evidence="6" type="primary">lsrR</name>
    <name evidence="7" type="synonym">lsrR_2</name>
    <name evidence="7" type="ORF">IDONEFKE_03696</name>
    <name evidence="6" type="ORF">NCTC7927_04359</name>
</gene>
<dbReference type="InterPro" id="IPR007324">
    <property type="entry name" value="Sugar-bd_dom_put"/>
</dbReference>
<dbReference type="Proteomes" id="UP000254043">
    <property type="component" value="Unassembled WGS sequence"/>
</dbReference>
<evidence type="ECO:0000313" key="8">
    <source>
        <dbReference type="Proteomes" id="UP000254043"/>
    </source>
</evidence>
<keyword evidence="2" id="KW-0805">Transcription regulation</keyword>
<dbReference type="NCBIfam" id="NF011947">
    <property type="entry name" value="PRK15418.1"/>
    <property type="match status" value="1"/>
</dbReference>
<evidence type="ECO:0000256" key="2">
    <source>
        <dbReference type="ARBA" id="ARBA00023015"/>
    </source>
</evidence>
<feature type="domain" description="Sugar-binding" evidence="5">
    <location>
        <begin position="85"/>
        <end position="333"/>
    </location>
</feature>
<dbReference type="EMBL" id="CACRYR010000177">
    <property type="protein sequence ID" value="VZR32854.1"/>
    <property type="molecule type" value="Genomic_DNA"/>
</dbReference>
<dbReference type="GO" id="GO:0030246">
    <property type="term" value="F:carbohydrate binding"/>
    <property type="evidence" value="ECO:0007669"/>
    <property type="project" value="InterPro"/>
</dbReference>
<evidence type="ECO:0000256" key="1">
    <source>
        <dbReference type="ARBA" id="ARBA00010466"/>
    </source>
</evidence>
<keyword evidence="4" id="KW-0804">Transcription</keyword>
<comment type="similarity">
    <text evidence="1">Belongs to the SorC transcriptional regulatory family.</text>
</comment>
<reference evidence="7 9" key="2">
    <citation type="submission" date="2019-11" db="EMBL/GenBank/DDBJ databases">
        <authorList>
            <person name="Haines EK M."/>
        </authorList>
    </citation>
    <scope>NUCLEOTIDE SEQUENCE [LARGE SCALE GENOMIC DNA]</scope>
    <source>
        <strain evidence="7">KR2729</strain>
    </source>
</reference>
<evidence type="ECO:0000313" key="7">
    <source>
        <dbReference type="EMBL" id="VZR32854.1"/>
    </source>
</evidence>
<dbReference type="SUPFAM" id="SSF100950">
    <property type="entry name" value="NagB/RpiA/CoA transferase-like"/>
    <property type="match status" value="1"/>
</dbReference>
<sequence>MNEQLRSEIRYVQSEDRMMTINDPIISEQGMCEEELVARIAWFYYHDGMTQSDISNRLGLTRLKVSRLLEKGHQSGIIRVQINSRFEGCLEYETELRRRFDLNNVRVIPGLPGADVCIRLGIGAAHMLMESLKPQQILAAGFGEATMNTLKRLSGFISAQQIRLVTLSGGVGPYMTGIGQLNAACPVSIIPAPLRASSAEIAQTLKNENSVHDVLLAAQAADAAIVGIGAINQKDEATIIRSGYITKGEQLMIGRKGAVGDILGYFFDGEGEVIPEMKIHDELIGLTLSTLKTIPTVIGVAGGVNKAEAIAAAMKGGYINALVTDQETAAAIVSGQ</sequence>
<dbReference type="Proteomes" id="UP000629265">
    <property type="component" value="Unassembled WGS sequence"/>
</dbReference>
<evidence type="ECO:0000256" key="4">
    <source>
        <dbReference type="ARBA" id="ARBA00023163"/>
    </source>
</evidence>
<evidence type="ECO:0000256" key="3">
    <source>
        <dbReference type="ARBA" id="ARBA00023125"/>
    </source>
</evidence>
<dbReference type="InterPro" id="IPR051054">
    <property type="entry name" value="SorC_transcr_regulators"/>
</dbReference>
<accession>A0A376MBZ7</accession>
<dbReference type="Gene3D" id="3.40.50.1360">
    <property type="match status" value="1"/>
</dbReference>
<evidence type="ECO:0000259" key="5">
    <source>
        <dbReference type="Pfam" id="PF04198"/>
    </source>
</evidence>
<reference evidence="6 8" key="1">
    <citation type="submission" date="2018-06" db="EMBL/GenBank/DDBJ databases">
        <authorList>
            <consortium name="Pathogen Informatics"/>
            <person name="Doyle S."/>
        </authorList>
    </citation>
    <scope>NUCLEOTIDE SEQUENCE [LARGE SCALE GENOMIC DNA]</scope>
    <source>
        <strain evidence="6 8">NCTC7927</strain>
    </source>
</reference>
<keyword evidence="3" id="KW-0238">DNA-binding</keyword>
<dbReference type="PANTHER" id="PTHR34294">
    <property type="entry name" value="TRANSCRIPTIONAL REGULATOR-RELATED"/>
    <property type="match status" value="1"/>
</dbReference>